<evidence type="ECO:0000313" key="6">
    <source>
        <dbReference type="EMBL" id="MBK3332894.1"/>
    </source>
</evidence>
<keyword evidence="2 4" id="KW-0479">Metal-binding</keyword>
<sequence>MPALLILFFAGEGKAGKIEFEHPDAKEIMMSDIPPGPRHYAVPSNCKLDSPAFIKKMAQKGKKLFNNKKAANCVACHCAPGSKGCGNIGPNLAHYRSTLMKAPYLGNQKKTVSWLFQRIADYRVQIPPEYKKEPYYNIMTVNLTTGKLSYDDVCALAAFLLSLE</sequence>
<evidence type="ECO:0000256" key="2">
    <source>
        <dbReference type="ARBA" id="ARBA00022723"/>
    </source>
</evidence>
<proteinExistence type="predicted"/>
<dbReference type="Proteomes" id="UP000772812">
    <property type="component" value="Unassembled WGS sequence"/>
</dbReference>
<protein>
    <submittedName>
        <fullName evidence="6">Sulfur oxidation c-type cytochrome SoxX</fullName>
    </submittedName>
</protein>
<dbReference type="PROSITE" id="PS51007">
    <property type="entry name" value="CYTC"/>
    <property type="match status" value="1"/>
</dbReference>
<accession>A0ABS1GIY0</accession>
<evidence type="ECO:0000256" key="1">
    <source>
        <dbReference type="ARBA" id="ARBA00022617"/>
    </source>
</evidence>
<evidence type="ECO:0000256" key="3">
    <source>
        <dbReference type="ARBA" id="ARBA00023004"/>
    </source>
</evidence>
<evidence type="ECO:0000256" key="4">
    <source>
        <dbReference type="PROSITE-ProRule" id="PRU00433"/>
    </source>
</evidence>
<keyword evidence="3 4" id="KW-0408">Iron</keyword>
<dbReference type="InterPro" id="IPR030999">
    <property type="entry name" value="Thiosulf_SoxX"/>
</dbReference>
<dbReference type="Pfam" id="PF00034">
    <property type="entry name" value="Cytochrom_C"/>
    <property type="match status" value="1"/>
</dbReference>
<evidence type="ECO:0000259" key="5">
    <source>
        <dbReference type="PROSITE" id="PS51007"/>
    </source>
</evidence>
<evidence type="ECO:0000313" key="7">
    <source>
        <dbReference type="Proteomes" id="UP000772812"/>
    </source>
</evidence>
<dbReference type="NCBIfam" id="TIGR04485">
    <property type="entry name" value="thiosulf_SoxX"/>
    <property type="match status" value="1"/>
</dbReference>
<dbReference type="EMBL" id="JAACYA010000002">
    <property type="protein sequence ID" value="MBK3332894.1"/>
    <property type="molecule type" value="Genomic_DNA"/>
</dbReference>
<gene>
    <name evidence="6" type="primary">soxX</name>
    <name evidence="6" type="ORF">GWK41_07415</name>
</gene>
<comment type="caution">
    <text evidence="6">The sequence shown here is derived from an EMBL/GenBank/DDBJ whole genome shotgun (WGS) entry which is preliminary data.</text>
</comment>
<keyword evidence="1 4" id="KW-0349">Heme</keyword>
<dbReference type="SUPFAM" id="SSF46626">
    <property type="entry name" value="Cytochrome c"/>
    <property type="match status" value="1"/>
</dbReference>
<reference evidence="6 7" key="1">
    <citation type="journal article" date="2021" name="Syst. Appl. Microbiol.">
        <title>Persephonella atlantica sp. nov.: How to adapt to physico-chemical gradients in high temperature hydrothermal habitats.</title>
        <authorList>
            <person name="Francois D.X."/>
            <person name="Godfroy A."/>
            <person name="Mathien C."/>
            <person name="Aube J."/>
            <person name="Cathalot C."/>
            <person name="Lesongeur F."/>
            <person name="L'Haridon S."/>
            <person name="Philippon X."/>
            <person name="Roussel E.G."/>
        </authorList>
    </citation>
    <scope>NUCLEOTIDE SEQUENCE [LARGE SCALE GENOMIC DNA]</scope>
    <source>
        <strain evidence="6 7">MO1340</strain>
    </source>
</reference>
<dbReference type="Gene3D" id="1.10.760.10">
    <property type="entry name" value="Cytochrome c-like domain"/>
    <property type="match status" value="1"/>
</dbReference>
<dbReference type="InterPro" id="IPR036909">
    <property type="entry name" value="Cyt_c-like_dom_sf"/>
</dbReference>
<feature type="domain" description="Cytochrome c" evidence="5">
    <location>
        <begin position="56"/>
        <end position="164"/>
    </location>
</feature>
<keyword evidence="7" id="KW-1185">Reference proteome</keyword>
<organism evidence="6 7">
    <name type="scientific">Persephonella atlantica</name>
    <dbReference type="NCBI Taxonomy" id="2699429"/>
    <lineage>
        <taxon>Bacteria</taxon>
        <taxon>Pseudomonadati</taxon>
        <taxon>Aquificota</taxon>
        <taxon>Aquificia</taxon>
        <taxon>Aquificales</taxon>
        <taxon>Hydrogenothermaceae</taxon>
        <taxon>Persephonella</taxon>
    </lineage>
</organism>
<name>A0ABS1GIY0_9AQUI</name>
<dbReference type="InterPro" id="IPR009056">
    <property type="entry name" value="Cyt_c-like_dom"/>
</dbReference>